<dbReference type="Proteomes" id="UP000612055">
    <property type="component" value="Unassembled WGS sequence"/>
</dbReference>
<dbReference type="EMBL" id="JAEHOE010000083">
    <property type="protein sequence ID" value="KAG2488433.1"/>
    <property type="molecule type" value="Genomic_DNA"/>
</dbReference>
<keyword evidence="4" id="KW-1185">Reference proteome</keyword>
<sequence>MRDSNLEDDNGEISTRAALKAWNAEPAHPKLEEELAKEVARRRKLNVDYGQARIQKREAEREARYKRQAGQSPRHEVAVPLKHQLELKMALDMAQKQITQLKAAVREAGGAAAGVQASAVAAIAPSGGAESGPGAPRWMVQRKLKEEQEARRKLEVDNNKLVEELKNERASKLKPDYDEVVDKLGKKPALVSELKAELPAARAAPITHMLERLWAMAPGAAWNALAGFLWCPGGQARGMPRPGA</sequence>
<reference evidence="3" key="1">
    <citation type="journal article" date="2020" name="bioRxiv">
        <title>Comparative genomics of Chlamydomonas.</title>
        <authorList>
            <person name="Craig R.J."/>
            <person name="Hasan A.R."/>
            <person name="Ness R.W."/>
            <person name="Keightley P.D."/>
        </authorList>
    </citation>
    <scope>NUCLEOTIDE SEQUENCE</scope>
    <source>
        <strain evidence="3">CCAP 11/70</strain>
    </source>
</reference>
<evidence type="ECO:0000313" key="3">
    <source>
        <dbReference type="EMBL" id="KAG2488433.1"/>
    </source>
</evidence>
<proteinExistence type="predicted"/>
<organism evidence="3 4">
    <name type="scientific">Edaphochlamys debaryana</name>
    <dbReference type="NCBI Taxonomy" id="47281"/>
    <lineage>
        <taxon>Eukaryota</taxon>
        <taxon>Viridiplantae</taxon>
        <taxon>Chlorophyta</taxon>
        <taxon>core chlorophytes</taxon>
        <taxon>Chlorophyceae</taxon>
        <taxon>CS clade</taxon>
        <taxon>Chlamydomonadales</taxon>
        <taxon>Chlamydomonadales incertae sedis</taxon>
        <taxon>Edaphochlamys</taxon>
    </lineage>
</organism>
<gene>
    <name evidence="3" type="ORF">HYH03_012940</name>
</gene>
<evidence type="ECO:0000313" key="4">
    <source>
        <dbReference type="Proteomes" id="UP000612055"/>
    </source>
</evidence>
<feature type="coiled-coil region" evidence="1">
    <location>
        <begin position="144"/>
        <end position="171"/>
    </location>
</feature>
<feature type="region of interest" description="Disordered" evidence="2">
    <location>
        <begin position="55"/>
        <end position="78"/>
    </location>
</feature>
<name>A0A835XQK0_9CHLO</name>
<keyword evidence="1" id="KW-0175">Coiled coil</keyword>
<feature type="compositionally biased region" description="Basic and acidic residues" evidence="2">
    <location>
        <begin position="55"/>
        <end position="65"/>
    </location>
</feature>
<protein>
    <submittedName>
        <fullName evidence="3">Uncharacterized protein</fullName>
    </submittedName>
</protein>
<accession>A0A835XQK0</accession>
<comment type="caution">
    <text evidence="3">The sequence shown here is derived from an EMBL/GenBank/DDBJ whole genome shotgun (WGS) entry which is preliminary data.</text>
</comment>
<evidence type="ECO:0000256" key="2">
    <source>
        <dbReference type="SAM" id="MobiDB-lite"/>
    </source>
</evidence>
<dbReference type="AlphaFoldDB" id="A0A835XQK0"/>
<evidence type="ECO:0000256" key="1">
    <source>
        <dbReference type="SAM" id="Coils"/>
    </source>
</evidence>